<comment type="pathway">
    <text evidence="3 4">Cofactor biosynthesis; coenzyme A biosynthesis; CoA from (R)-pantothenate: step 3/5.</text>
</comment>
<keyword evidence="3" id="KW-0511">Multifunctional enzyme</keyword>
<evidence type="ECO:0000256" key="2">
    <source>
        <dbReference type="ARBA" id="ARBA00023239"/>
    </source>
</evidence>
<name>A0ABW4J8W2_9LACO</name>
<keyword evidence="3 4" id="KW-0285">Flavoprotein</keyword>
<keyword evidence="8" id="KW-1185">Reference proteome</keyword>
<keyword evidence="3" id="KW-0460">Magnesium</keyword>
<keyword evidence="3 4" id="KW-0288">FMN</keyword>
<feature type="binding site" evidence="3">
    <location>
        <position position="328"/>
    </location>
    <ligand>
        <name>CTP</name>
        <dbReference type="ChEBI" id="CHEBI:37563"/>
    </ligand>
</feature>
<feature type="binding site" evidence="3">
    <location>
        <position position="292"/>
    </location>
    <ligand>
        <name>CTP</name>
        <dbReference type="ChEBI" id="CHEBI:37563"/>
    </ligand>
</feature>
<evidence type="ECO:0000256" key="3">
    <source>
        <dbReference type="HAMAP-Rule" id="MF_02225"/>
    </source>
</evidence>
<organism evidence="7 8">
    <name type="scientific">Agrilactobacillus yilanensis</name>
    <dbReference type="NCBI Taxonomy" id="2485997"/>
    <lineage>
        <taxon>Bacteria</taxon>
        <taxon>Bacillati</taxon>
        <taxon>Bacillota</taxon>
        <taxon>Bacilli</taxon>
        <taxon>Lactobacillales</taxon>
        <taxon>Lactobacillaceae</taxon>
        <taxon>Agrilactobacillus</taxon>
    </lineage>
</organism>
<dbReference type="EC" id="4.1.1.36" evidence="3"/>
<protein>
    <recommendedName>
        <fullName evidence="3">Coenzyme A biosynthesis bifunctional protein CoaBC</fullName>
    </recommendedName>
    <alternativeName>
        <fullName evidence="3">DNA/pantothenate metabolism flavoprotein</fullName>
    </alternativeName>
    <alternativeName>
        <fullName evidence="3">Phosphopantothenoylcysteine synthetase/decarboxylase</fullName>
        <shortName evidence="3">PPCS-PPCDC</shortName>
    </alternativeName>
    <domain>
        <recommendedName>
            <fullName evidence="3">Phosphopantothenoylcysteine decarboxylase</fullName>
            <shortName evidence="3">PPC decarboxylase</shortName>
            <shortName evidence="3">PPC-DC</shortName>
            <ecNumber evidence="3">4.1.1.36</ecNumber>
        </recommendedName>
        <alternativeName>
            <fullName evidence="3">CoaC</fullName>
        </alternativeName>
    </domain>
    <domain>
        <recommendedName>
            <fullName evidence="3">Phosphopantothenate--cysteine ligase</fullName>
            <ecNumber evidence="3">6.3.2.5</ecNumber>
        </recommendedName>
        <alternativeName>
            <fullName evidence="3">CoaB</fullName>
        </alternativeName>
        <alternativeName>
            <fullName evidence="3">Phosphopantothenoylcysteine synthetase</fullName>
            <shortName evidence="3">PPC synthetase</shortName>
            <shortName evidence="3">PPC-S</shortName>
        </alternativeName>
    </domain>
</protein>
<evidence type="ECO:0000256" key="4">
    <source>
        <dbReference type="RuleBase" id="RU364078"/>
    </source>
</evidence>
<comment type="catalytic activity">
    <reaction evidence="3 4">
        <text>N-[(R)-4-phosphopantothenoyl]-L-cysteine + H(+) = (R)-4'-phosphopantetheine + CO2</text>
        <dbReference type="Rhea" id="RHEA:16793"/>
        <dbReference type="ChEBI" id="CHEBI:15378"/>
        <dbReference type="ChEBI" id="CHEBI:16526"/>
        <dbReference type="ChEBI" id="CHEBI:59458"/>
        <dbReference type="ChEBI" id="CHEBI:61723"/>
        <dbReference type="EC" id="4.1.1.36"/>
    </reaction>
</comment>
<dbReference type="Gene3D" id="3.40.50.10300">
    <property type="entry name" value="CoaB-like"/>
    <property type="match status" value="1"/>
</dbReference>
<evidence type="ECO:0000259" key="5">
    <source>
        <dbReference type="Pfam" id="PF02441"/>
    </source>
</evidence>
<dbReference type="InterPro" id="IPR036551">
    <property type="entry name" value="Flavin_trans-like"/>
</dbReference>
<dbReference type="GO" id="GO:0004633">
    <property type="term" value="F:phosphopantothenoylcysteine decarboxylase activity"/>
    <property type="evidence" value="ECO:0007669"/>
    <property type="project" value="UniProtKB-EC"/>
</dbReference>
<feature type="region of interest" description="Phosphopantothenoylcysteine decarboxylase" evidence="3">
    <location>
        <begin position="1"/>
        <end position="193"/>
    </location>
</feature>
<feature type="domain" description="Flavoprotein" evidence="5">
    <location>
        <begin position="7"/>
        <end position="176"/>
    </location>
</feature>
<feature type="binding site" evidence="3">
    <location>
        <begin position="310"/>
        <end position="313"/>
    </location>
    <ligand>
        <name>CTP</name>
        <dbReference type="ChEBI" id="CHEBI:37563"/>
    </ligand>
</feature>
<gene>
    <name evidence="3 7" type="primary">coaBC</name>
    <name evidence="7" type="ORF">ACFQ5M_11905</name>
</gene>
<dbReference type="SUPFAM" id="SSF52507">
    <property type="entry name" value="Homo-oligomeric flavin-containing Cys decarboxylases, HFCD"/>
    <property type="match status" value="1"/>
</dbReference>
<comment type="cofactor">
    <cofactor evidence="3">
        <name>FMN</name>
        <dbReference type="ChEBI" id="CHEBI:58210"/>
    </cofactor>
    <text evidence="3">Binds 1 FMN per subunit.</text>
</comment>
<feature type="binding site" evidence="3">
    <location>
        <position position="282"/>
    </location>
    <ligand>
        <name>CTP</name>
        <dbReference type="ChEBI" id="CHEBI:37563"/>
    </ligand>
</feature>
<keyword evidence="1 3" id="KW-0210">Decarboxylase</keyword>
<comment type="caution">
    <text evidence="3">Lacks conserved residue(s) required for the propagation of feature annotation.</text>
</comment>
<dbReference type="InterPro" id="IPR005252">
    <property type="entry name" value="CoaBC"/>
</dbReference>
<dbReference type="GO" id="GO:0004632">
    <property type="term" value="F:phosphopantothenate--cysteine ligase activity"/>
    <property type="evidence" value="ECO:0007669"/>
    <property type="project" value="UniProtKB-EC"/>
</dbReference>
<dbReference type="Pfam" id="PF02441">
    <property type="entry name" value="Flavoprotein"/>
    <property type="match status" value="1"/>
</dbReference>
<evidence type="ECO:0000256" key="1">
    <source>
        <dbReference type="ARBA" id="ARBA00022793"/>
    </source>
</evidence>
<dbReference type="PANTHER" id="PTHR14359">
    <property type="entry name" value="HOMO-OLIGOMERIC FLAVIN CONTAINING CYS DECARBOXYLASE FAMILY"/>
    <property type="match status" value="1"/>
</dbReference>
<dbReference type="InterPro" id="IPR007085">
    <property type="entry name" value="DNA/pantothenate-metab_flavo_C"/>
</dbReference>
<evidence type="ECO:0000313" key="8">
    <source>
        <dbReference type="Proteomes" id="UP001597267"/>
    </source>
</evidence>
<comment type="pathway">
    <text evidence="3 4">Cofactor biosynthesis; coenzyme A biosynthesis; CoA from (R)-pantothenate: step 2/5.</text>
</comment>
<reference evidence="8" key="1">
    <citation type="journal article" date="2019" name="Int. J. Syst. Evol. Microbiol.">
        <title>The Global Catalogue of Microorganisms (GCM) 10K type strain sequencing project: providing services to taxonomists for standard genome sequencing and annotation.</title>
        <authorList>
            <consortium name="The Broad Institute Genomics Platform"/>
            <consortium name="The Broad Institute Genome Sequencing Center for Infectious Disease"/>
            <person name="Wu L."/>
            <person name="Ma J."/>
        </authorList>
    </citation>
    <scope>NUCLEOTIDE SEQUENCE [LARGE SCALE GENOMIC DNA]</scope>
    <source>
        <strain evidence="8">CCM 8896</strain>
    </source>
</reference>
<comment type="function">
    <text evidence="4">Catalyzes two steps in the biosynthesis of coenzyme A. In the first step cysteine is conjugated to 4'-phosphopantothenate to form 4-phosphopantothenoylcysteine, in the latter compound is decarboxylated to form 4'-phosphopantotheine.</text>
</comment>
<comment type="catalytic activity">
    <reaction evidence="3 4">
        <text>(R)-4'-phosphopantothenate + L-cysteine + CTP = N-[(R)-4-phosphopantothenoyl]-L-cysteine + CMP + diphosphate + H(+)</text>
        <dbReference type="Rhea" id="RHEA:19397"/>
        <dbReference type="ChEBI" id="CHEBI:10986"/>
        <dbReference type="ChEBI" id="CHEBI:15378"/>
        <dbReference type="ChEBI" id="CHEBI:33019"/>
        <dbReference type="ChEBI" id="CHEBI:35235"/>
        <dbReference type="ChEBI" id="CHEBI:37563"/>
        <dbReference type="ChEBI" id="CHEBI:59458"/>
        <dbReference type="ChEBI" id="CHEBI:60377"/>
        <dbReference type="EC" id="6.3.2.5"/>
    </reaction>
</comment>
<keyword evidence="3 4" id="KW-0436">Ligase</keyword>
<comment type="similarity">
    <text evidence="3 4">In the N-terminal section; belongs to the HFCD (homo-oligomeric flavin containing Cys decarboxylase) superfamily.</text>
</comment>
<dbReference type="PANTHER" id="PTHR14359:SF6">
    <property type="entry name" value="PHOSPHOPANTOTHENOYLCYSTEINE DECARBOXYLASE"/>
    <property type="match status" value="1"/>
</dbReference>
<sequence length="402" mass="43479">MMFENRNIVIFISGGIAAYKIPMLMRRFQKDGANVRVVLTEHAKEFVTPLVFESLIHEHTYTQMFNDDLNPSPVHIKLADWADMAIIAPATANIVGKMANGIADDLVTSTLIAMDCPKYLVPAMNSKMLHNPATQRNLTQLASDGVAILTPAYGLLAEGYAGDGRMPEPDEIFDKITLLESCRLSESNLKNKNVVITAGGTREAIDPVRYIGNNSSGKMGYALAQAAAYAGAHVTLISANSHQPKPNGVKLVPVTTAKEMQTAVEAEFAKTDVVIMAAAVADYRPEETFDHKIKKDSAESLEKITLVKNPDILATLGQQKQNQFLVGFAAETTELEAFAQTKLKAKNADMVIANDVSQAGIGFNSDENAVVVISADEAKVVLPKAPKTVLAQKLIELIATRI</sequence>
<comment type="cofactor">
    <cofactor evidence="3">
        <name>Mg(2+)</name>
        <dbReference type="ChEBI" id="CHEBI:18420"/>
    </cofactor>
</comment>
<dbReference type="Gene3D" id="3.40.50.1950">
    <property type="entry name" value="Flavin prenyltransferase-like"/>
    <property type="match status" value="1"/>
</dbReference>
<dbReference type="RefSeq" id="WP_376923124.1">
    <property type="nucleotide sequence ID" value="NZ_JBHTOP010000026.1"/>
</dbReference>
<dbReference type="InterPro" id="IPR035929">
    <property type="entry name" value="CoaB-like_sf"/>
</dbReference>
<dbReference type="Proteomes" id="UP001597267">
    <property type="component" value="Unassembled WGS sequence"/>
</dbReference>
<dbReference type="HAMAP" id="MF_02225">
    <property type="entry name" value="CoaBC"/>
    <property type="match status" value="1"/>
</dbReference>
<accession>A0ABW4J8W2</accession>
<feature type="binding site" evidence="3">
    <location>
        <position position="342"/>
    </location>
    <ligand>
        <name>CTP</name>
        <dbReference type="ChEBI" id="CHEBI:37563"/>
    </ligand>
</feature>
<comment type="function">
    <text evidence="3">Catalyzes two sequential steps in the biosynthesis of coenzyme A. In the first step cysteine is conjugated to 4'-phosphopantothenate to form 4-phosphopantothenoylcysteine. In the second step the latter compound is decarboxylated to form 4'-phosphopantotheine.</text>
</comment>
<comment type="similarity">
    <text evidence="3 4">In the C-terminal section; belongs to the PPC synthetase family.</text>
</comment>
<comment type="caution">
    <text evidence="7">The sequence shown here is derived from an EMBL/GenBank/DDBJ whole genome shotgun (WGS) entry which is preliminary data.</text>
</comment>
<dbReference type="EC" id="6.3.2.5" evidence="3"/>
<evidence type="ECO:0000313" key="7">
    <source>
        <dbReference type="EMBL" id="MFD1672806.1"/>
    </source>
</evidence>
<dbReference type="InterPro" id="IPR003382">
    <property type="entry name" value="Flavoprotein"/>
</dbReference>
<feature type="domain" description="DNA/pantothenate metabolism flavoprotein C-terminal" evidence="6">
    <location>
        <begin position="189"/>
        <end position="400"/>
    </location>
</feature>
<dbReference type="EMBL" id="JBHTOP010000026">
    <property type="protein sequence ID" value="MFD1672806.1"/>
    <property type="molecule type" value="Genomic_DNA"/>
</dbReference>
<feature type="binding site" evidence="3">
    <location>
        <position position="346"/>
    </location>
    <ligand>
        <name>CTP</name>
        <dbReference type="ChEBI" id="CHEBI:37563"/>
    </ligand>
</feature>
<keyword evidence="2 3" id="KW-0456">Lyase</keyword>
<dbReference type="NCBIfam" id="TIGR00521">
    <property type="entry name" value="coaBC_dfp"/>
    <property type="match status" value="1"/>
</dbReference>
<dbReference type="SUPFAM" id="SSF102645">
    <property type="entry name" value="CoaB-like"/>
    <property type="match status" value="1"/>
</dbReference>
<feature type="region of interest" description="Phosphopantothenate--cysteine ligase" evidence="3">
    <location>
        <begin position="194"/>
        <end position="402"/>
    </location>
</feature>
<dbReference type="Pfam" id="PF04127">
    <property type="entry name" value="DFP"/>
    <property type="match status" value="1"/>
</dbReference>
<proteinExistence type="inferred from homology"/>
<keyword evidence="3" id="KW-0479">Metal-binding</keyword>
<evidence type="ECO:0000259" key="6">
    <source>
        <dbReference type="Pfam" id="PF04127"/>
    </source>
</evidence>